<organism evidence="6 7">
    <name type="scientific">Hafnia paralvei</name>
    <dbReference type="NCBI Taxonomy" id="546367"/>
    <lineage>
        <taxon>Bacteria</taxon>
        <taxon>Pseudomonadati</taxon>
        <taxon>Pseudomonadota</taxon>
        <taxon>Gammaproteobacteria</taxon>
        <taxon>Enterobacterales</taxon>
        <taxon>Hafniaceae</taxon>
        <taxon>Hafnia</taxon>
    </lineage>
</organism>
<dbReference type="GeneID" id="69637787"/>
<evidence type="ECO:0000256" key="1">
    <source>
        <dbReference type="ARBA" id="ARBA00004418"/>
    </source>
</evidence>
<dbReference type="Gene3D" id="1.20.120.1490">
    <property type="match status" value="1"/>
</dbReference>
<reference evidence="6 7" key="1">
    <citation type="submission" date="2017-08" db="EMBL/GenBank/DDBJ databases">
        <title>Draft Genome Sequence of Hafnia alvei CITHA-6 Isolated from Raw Bovine Milk.</title>
        <authorList>
            <person name="Culligan E.P."/>
            <person name="Mcsweeney A."/>
            <person name="O'Doherty C."/>
            <person name="Gleeson E."/>
            <person name="O'Riordan D."/>
            <person name="Sleator R.D."/>
        </authorList>
    </citation>
    <scope>NUCLEOTIDE SEQUENCE [LARGE SCALE GENOMIC DNA]</scope>
    <source>
        <strain evidence="6 7">CITHA-6</strain>
    </source>
</reference>
<dbReference type="GO" id="GO:0030288">
    <property type="term" value="C:outer membrane-bounded periplasmic space"/>
    <property type="evidence" value="ECO:0007669"/>
    <property type="project" value="TreeGrafter"/>
</dbReference>
<evidence type="ECO:0000256" key="5">
    <source>
        <dbReference type="SAM" id="SignalP"/>
    </source>
</evidence>
<dbReference type="RefSeq" id="WP_039187072.1">
    <property type="nucleotide sequence ID" value="NZ_CAUFSP010000030.1"/>
</dbReference>
<dbReference type="InterPro" id="IPR052211">
    <property type="entry name" value="Cpx_auxiliary_protein"/>
</dbReference>
<evidence type="ECO:0000313" key="6">
    <source>
        <dbReference type="EMBL" id="PAV98217.1"/>
    </source>
</evidence>
<dbReference type="EMBL" id="NQMS01000001">
    <property type="protein sequence ID" value="PAV98217.1"/>
    <property type="molecule type" value="Genomic_DNA"/>
</dbReference>
<evidence type="ECO:0000256" key="3">
    <source>
        <dbReference type="ARBA" id="ARBA00022729"/>
    </source>
</evidence>
<comment type="similarity">
    <text evidence="2">Belongs to the CpxP/Spy family.</text>
</comment>
<name>A0A2A2MGH9_9GAMM</name>
<dbReference type="Proteomes" id="UP000218796">
    <property type="component" value="Unassembled WGS sequence"/>
</dbReference>
<feature type="signal peptide" evidence="5">
    <location>
        <begin position="1"/>
        <end position="22"/>
    </location>
</feature>
<evidence type="ECO:0000313" key="7">
    <source>
        <dbReference type="Proteomes" id="UP000218796"/>
    </source>
</evidence>
<evidence type="ECO:0000256" key="4">
    <source>
        <dbReference type="ARBA" id="ARBA00022764"/>
    </source>
</evidence>
<dbReference type="Pfam" id="PF07813">
    <property type="entry name" value="LTXXQ"/>
    <property type="match status" value="1"/>
</dbReference>
<comment type="caution">
    <text evidence="6">The sequence shown here is derived from an EMBL/GenBank/DDBJ whole genome shotgun (WGS) entry which is preliminary data.</text>
</comment>
<evidence type="ECO:0000256" key="2">
    <source>
        <dbReference type="ARBA" id="ARBA00008441"/>
    </source>
</evidence>
<feature type="chain" id="PRO_5012109950" description="Spy/CpxP family protein refolding chaperone" evidence="5">
    <location>
        <begin position="23"/>
        <end position="140"/>
    </location>
</feature>
<comment type="subcellular location">
    <subcellularLocation>
        <location evidence="1">Periplasm</location>
    </subcellularLocation>
</comment>
<keyword evidence="3 5" id="KW-0732">Signal</keyword>
<keyword evidence="4" id="KW-0574">Periplasm</keyword>
<dbReference type="InterPro" id="IPR012899">
    <property type="entry name" value="LTXXQ"/>
</dbReference>
<evidence type="ECO:0008006" key="8">
    <source>
        <dbReference type="Google" id="ProtNLM"/>
    </source>
</evidence>
<gene>
    <name evidence="6" type="ORF">CJD50_01670</name>
</gene>
<sequence length="140" mass="15618">MNKFSKTAIAVSALVFSSLALASSNTGGNSQPEAQQDPMIQHLHLTPSQVEKIKALRAETDQKMASIDTKDIQNGLLINIIDSGKWDEAAVKKQITAFGKAQEQARYYRMQYFFNLSKVLTPEQKAQVKSDLAQEMEQQQ</sequence>
<dbReference type="OrthoDB" id="6491232at2"/>
<dbReference type="PANTHER" id="PTHR38102:SF1">
    <property type="entry name" value="PERIPLASMIC CHAPERONE SPY"/>
    <property type="match status" value="1"/>
</dbReference>
<dbReference type="GO" id="GO:0051082">
    <property type="term" value="F:unfolded protein binding"/>
    <property type="evidence" value="ECO:0007669"/>
    <property type="project" value="TreeGrafter"/>
</dbReference>
<protein>
    <recommendedName>
        <fullName evidence="8">Spy/CpxP family protein refolding chaperone</fullName>
    </recommendedName>
</protein>
<accession>A0A2A2MGH9</accession>
<dbReference type="AlphaFoldDB" id="A0A2A2MGH9"/>
<keyword evidence="7" id="KW-1185">Reference proteome</keyword>
<proteinExistence type="inferred from homology"/>
<dbReference type="PANTHER" id="PTHR38102">
    <property type="entry name" value="PERIPLASMIC CHAPERONE SPY"/>
    <property type="match status" value="1"/>
</dbReference>